<dbReference type="PANTHER" id="PTHR34294">
    <property type="entry name" value="TRANSCRIPTIONAL REGULATOR-RELATED"/>
    <property type="match status" value="1"/>
</dbReference>
<evidence type="ECO:0000259" key="5">
    <source>
        <dbReference type="PROSITE" id="PS50943"/>
    </source>
</evidence>
<keyword evidence="3 6" id="KW-0238">DNA-binding</keyword>
<dbReference type="OrthoDB" id="58802at2"/>
<dbReference type="SUPFAM" id="SSF100950">
    <property type="entry name" value="NagB/RpiA/CoA transferase-like"/>
    <property type="match status" value="1"/>
</dbReference>
<reference evidence="6 7" key="1">
    <citation type="submission" date="2016-10" db="EMBL/GenBank/DDBJ databases">
        <authorList>
            <person name="de Groot N.N."/>
        </authorList>
    </citation>
    <scope>NUCLEOTIDE SEQUENCE [LARGE SCALE GENOMIC DNA]</scope>
    <source>
        <strain evidence="6 7">DSM 13305</strain>
    </source>
</reference>
<organism evidence="6 7">
    <name type="scientific">Propionispora vibrioides</name>
    <dbReference type="NCBI Taxonomy" id="112903"/>
    <lineage>
        <taxon>Bacteria</taxon>
        <taxon>Bacillati</taxon>
        <taxon>Bacillota</taxon>
        <taxon>Negativicutes</taxon>
        <taxon>Selenomonadales</taxon>
        <taxon>Sporomusaceae</taxon>
        <taxon>Propionispora</taxon>
    </lineage>
</organism>
<dbReference type="STRING" id="112903.SAMN04490178_103119"/>
<evidence type="ECO:0000256" key="4">
    <source>
        <dbReference type="ARBA" id="ARBA00023163"/>
    </source>
</evidence>
<dbReference type="InterPro" id="IPR055247">
    <property type="entry name" value="InsJ-like_HTH"/>
</dbReference>
<protein>
    <submittedName>
        <fullName evidence="6">DNA-binding transcriptional regulator LsrR, DeoR family</fullName>
    </submittedName>
</protein>
<dbReference type="InterPro" id="IPR037171">
    <property type="entry name" value="NagB/RpiA_transferase-like"/>
</dbReference>
<keyword evidence="7" id="KW-1185">Reference proteome</keyword>
<dbReference type="Pfam" id="PF04198">
    <property type="entry name" value="Sugar-bind"/>
    <property type="match status" value="1"/>
</dbReference>
<dbReference type="Pfam" id="PF13518">
    <property type="entry name" value="HTH_28"/>
    <property type="match status" value="1"/>
</dbReference>
<dbReference type="Gene3D" id="3.40.50.1360">
    <property type="match status" value="1"/>
</dbReference>
<name>A0A1H8R0Y8_9FIRM</name>
<evidence type="ECO:0000256" key="2">
    <source>
        <dbReference type="ARBA" id="ARBA00023015"/>
    </source>
</evidence>
<dbReference type="InterPro" id="IPR036390">
    <property type="entry name" value="WH_DNA-bd_sf"/>
</dbReference>
<comment type="similarity">
    <text evidence="1">Belongs to the SorC transcriptional regulatory family.</text>
</comment>
<dbReference type="GO" id="GO:0003677">
    <property type="term" value="F:DNA binding"/>
    <property type="evidence" value="ECO:0007669"/>
    <property type="project" value="UniProtKB-KW"/>
</dbReference>
<evidence type="ECO:0000256" key="1">
    <source>
        <dbReference type="ARBA" id="ARBA00010466"/>
    </source>
</evidence>
<evidence type="ECO:0000313" key="6">
    <source>
        <dbReference type="EMBL" id="SEO59784.1"/>
    </source>
</evidence>
<feature type="domain" description="HTH cro/C1-type" evidence="5">
    <location>
        <begin position="21"/>
        <end position="41"/>
    </location>
</feature>
<evidence type="ECO:0000256" key="3">
    <source>
        <dbReference type="ARBA" id="ARBA00023125"/>
    </source>
</evidence>
<sequence length="326" mass="35794">MDEWEKDRLSVKVASMYYADNLTQDEISRKLGIHRTTISRLIKTARQEGLITITVRDDLKPYYALENKLETLFGLKEVYIVSSQRVQEDSERQALGKTCAELLARIVQDGDTIGISWGSTMKEVANALKPSPNQRPTQSQIVALCGGPGNLESDNHVNSIVGKVSQAFKAKPYYFYAPIITSKRETKEAILQDDSCVTVTNLWHKVRIAVVGIGAFSESSSVLSTGYITPQEQEALGRAGAAGDICSRFYDLAGRRIQLDLADRTISIDLDILKGLDYSIAVAGGAHKVPAILGALRGRFINVLITTEETARLLLEAANETVETAE</sequence>
<accession>A0A1H8R0Y8</accession>
<dbReference type="InterPro" id="IPR051054">
    <property type="entry name" value="SorC_transcr_regulators"/>
</dbReference>
<dbReference type="InterPro" id="IPR001387">
    <property type="entry name" value="Cro/C1-type_HTH"/>
</dbReference>
<dbReference type="SUPFAM" id="SSF46785">
    <property type="entry name" value="Winged helix' DNA-binding domain"/>
    <property type="match status" value="1"/>
</dbReference>
<dbReference type="PROSITE" id="PS50943">
    <property type="entry name" value="HTH_CROC1"/>
    <property type="match status" value="1"/>
</dbReference>
<gene>
    <name evidence="6" type="ORF">SAMN04490178_103119</name>
</gene>
<keyword evidence="2" id="KW-0805">Transcription regulation</keyword>
<dbReference type="InterPro" id="IPR007324">
    <property type="entry name" value="Sugar-bd_dom_put"/>
</dbReference>
<dbReference type="GO" id="GO:0030246">
    <property type="term" value="F:carbohydrate binding"/>
    <property type="evidence" value="ECO:0007669"/>
    <property type="project" value="InterPro"/>
</dbReference>
<dbReference type="PANTHER" id="PTHR34294:SF1">
    <property type="entry name" value="TRANSCRIPTIONAL REGULATOR LSRR"/>
    <property type="match status" value="1"/>
</dbReference>
<dbReference type="AlphaFoldDB" id="A0A1H8R0Y8"/>
<dbReference type="Gene3D" id="1.10.10.60">
    <property type="entry name" value="Homeodomain-like"/>
    <property type="match status" value="1"/>
</dbReference>
<dbReference type="Proteomes" id="UP000198847">
    <property type="component" value="Unassembled WGS sequence"/>
</dbReference>
<dbReference type="RefSeq" id="WP_091744093.1">
    <property type="nucleotide sequence ID" value="NZ_FODY01000003.1"/>
</dbReference>
<evidence type="ECO:0000313" key="7">
    <source>
        <dbReference type="Proteomes" id="UP000198847"/>
    </source>
</evidence>
<dbReference type="EMBL" id="FODY01000003">
    <property type="protein sequence ID" value="SEO59784.1"/>
    <property type="molecule type" value="Genomic_DNA"/>
</dbReference>
<proteinExistence type="inferred from homology"/>
<keyword evidence="4" id="KW-0804">Transcription</keyword>